<dbReference type="RefSeq" id="WP_053399687.1">
    <property type="nucleotide sequence ID" value="NZ_LILC01000002.1"/>
</dbReference>
<protein>
    <recommendedName>
        <fullName evidence="2">Bacterial CdiA-CT RNAse A domain-containing protein</fullName>
    </recommendedName>
</protein>
<dbReference type="OrthoDB" id="1938617at2"/>
<dbReference type="NCBIfam" id="NF041883">
    <property type="entry name" value="RNase_A_lipo"/>
    <property type="match status" value="1"/>
</dbReference>
<keyword evidence="4" id="KW-1185">Reference proteome</keyword>
<feature type="compositionally biased region" description="Basic and acidic residues" evidence="1">
    <location>
        <begin position="52"/>
        <end position="66"/>
    </location>
</feature>
<evidence type="ECO:0000313" key="3">
    <source>
        <dbReference type="EMBL" id="KOO50525.1"/>
    </source>
</evidence>
<feature type="domain" description="Bacterial CdiA-CT RNAse A" evidence="2">
    <location>
        <begin position="51"/>
        <end position="161"/>
    </location>
</feature>
<evidence type="ECO:0000256" key="1">
    <source>
        <dbReference type="SAM" id="MobiDB-lite"/>
    </source>
</evidence>
<dbReference type="PATRIC" id="fig|284581.3.peg.641"/>
<organism evidence="3 4">
    <name type="scientific">Priestia koreensis</name>
    <dbReference type="NCBI Taxonomy" id="284581"/>
    <lineage>
        <taxon>Bacteria</taxon>
        <taxon>Bacillati</taxon>
        <taxon>Bacillota</taxon>
        <taxon>Bacilli</taxon>
        <taxon>Bacillales</taxon>
        <taxon>Bacillaceae</taxon>
        <taxon>Priestia</taxon>
    </lineage>
</organism>
<reference evidence="4" key="1">
    <citation type="submission" date="2015-08" db="EMBL/GenBank/DDBJ databases">
        <title>Fjat-14210 dsm16467.</title>
        <authorList>
            <person name="Liu B."/>
            <person name="Wang J."/>
            <person name="Zhu Y."/>
            <person name="Liu G."/>
            <person name="Chen Q."/>
            <person name="Chen Z."/>
            <person name="Lan J."/>
            <person name="Che J."/>
            <person name="Ge C."/>
            <person name="Shi H."/>
            <person name="Pan Z."/>
            <person name="Liu X."/>
        </authorList>
    </citation>
    <scope>NUCLEOTIDE SEQUENCE [LARGE SCALE GENOMIC DNA]</scope>
    <source>
        <strain evidence="4">DSM 16467</strain>
    </source>
</reference>
<feature type="region of interest" description="Disordered" evidence="1">
    <location>
        <begin position="24"/>
        <end position="66"/>
    </location>
</feature>
<dbReference type="STRING" id="284581.AMD01_01890"/>
<gene>
    <name evidence="3" type="ORF">AMD01_01890</name>
</gene>
<proteinExistence type="predicted"/>
<dbReference type="EMBL" id="LILC01000002">
    <property type="protein sequence ID" value="KOO50525.1"/>
    <property type="molecule type" value="Genomic_DNA"/>
</dbReference>
<comment type="caution">
    <text evidence="3">The sequence shown here is derived from an EMBL/GenBank/DDBJ whole genome shotgun (WGS) entry which is preliminary data.</text>
</comment>
<dbReference type="CDD" id="cd20684">
    <property type="entry name" value="CdiA-CT_Yk_RNaseA-like"/>
    <property type="match status" value="1"/>
</dbReference>
<dbReference type="AlphaFoldDB" id="A0A0M0LHI1"/>
<evidence type="ECO:0000313" key="4">
    <source>
        <dbReference type="Proteomes" id="UP000037558"/>
    </source>
</evidence>
<accession>A0A0M0LHI1</accession>
<evidence type="ECO:0000259" key="2">
    <source>
        <dbReference type="Pfam" id="PF18431"/>
    </source>
</evidence>
<name>A0A0M0LHI1_9BACI</name>
<dbReference type="PROSITE" id="PS51257">
    <property type="entry name" value="PROKAR_LIPOPROTEIN"/>
    <property type="match status" value="1"/>
</dbReference>
<dbReference type="InterPro" id="IPR041436">
    <property type="entry name" value="RNAse_A_bac"/>
</dbReference>
<dbReference type="Pfam" id="PF18431">
    <property type="entry name" value="RNAse_A_bac"/>
    <property type="match status" value="1"/>
</dbReference>
<sequence length="167" mass="18912">MKKLYMIWMILLIAVFALSGCNLSSEQPHPTSSEKKESNILDEMEGPPKNGHTLEKHVGKSDQELTDRVQREHVTAASSYSDKDTATKAVEEALKVHEKDIENWLQSNRDRLVLQTSHSFAVGKSVLRSDMRVHNELHNTLTVLAKDPTSERKYKIITSYPVAKRGD</sequence>
<dbReference type="Proteomes" id="UP000037558">
    <property type="component" value="Unassembled WGS sequence"/>
</dbReference>